<dbReference type="GO" id="GO:0009265">
    <property type="term" value="P:2'-deoxyribonucleotide biosynthetic process"/>
    <property type="evidence" value="ECO:0007669"/>
    <property type="project" value="TreeGrafter"/>
</dbReference>
<dbReference type="PANTHER" id="PTHR21075">
    <property type="entry name" value="ANAEROBIC RIBONUCLEOSIDE-TRIPHOSPHATE REDUCTASE"/>
    <property type="match status" value="1"/>
</dbReference>
<name>A0A8S5QM80_9CAUD</name>
<dbReference type="EMBL" id="BK015689">
    <property type="protein sequence ID" value="DAE19907.1"/>
    <property type="molecule type" value="Genomic_DNA"/>
</dbReference>
<proteinExistence type="predicted"/>
<evidence type="ECO:0000313" key="1">
    <source>
        <dbReference type="EMBL" id="DAE19907.1"/>
    </source>
</evidence>
<reference evidence="1" key="1">
    <citation type="journal article" date="2021" name="Proc. Natl. Acad. Sci. U.S.A.">
        <title>A Catalog of Tens of Thousands of Viruses from Human Metagenomes Reveals Hidden Associations with Chronic Diseases.</title>
        <authorList>
            <person name="Tisza M.J."/>
            <person name="Buck C.B."/>
        </authorList>
    </citation>
    <scope>NUCLEOTIDE SEQUENCE</scope>
    <source>
        <strain evidence="1">CtYsL76</strain>
    </source>
</reference>
<protein>
    <submittedName>
        <fullName evidence="1">Anaerobic ribonucleoside triphosphate reductase</fullName>
    </submittedName>
</protein>
<dbReference type="GO" id="GO:0004748">
    <property type="term" value="F:ribonucleoside-diphosphate reductase activity, thioredoxin disulfide as acceptor"/>
    <property type="evidence" value="ECO:0007669"/>
    <property type="project" value="TreeGrafter"/>
</dbReference>
<organism evidence="1">
    <name type="scientific">CrAss-like virus sp. ctYsL76</name>
    <dbReference type="NCBI Taxonomy" id="2826826"/>
    <lineage>
        <taxon>Viruses</taxon>
        <taxon>Duplodnaviria</taxon>
        <taxon>Heunggongvirae</taxon>
        <taxon>Uroviricota</taxon>
        <taxon>Caudoviricetes</taxon>
        <taxon>Crassvirales</taxon>
    </lineage>
</organism>
<dbReference type="GO" id="GO:0006260">
    <property type="term" value="P:DNA replication"/>
    <property type="evidence" value="ECO:0007669"/>
    <property type="project" value="InterPro"/>
</dbReference>
<dbReference type="PANTHER" id="PTHR21075:SF0">
    <property type="entry name" value="ANAEROBIC RIBONUCLEOSIDE-TRIPHOSPHATE REDUCTASE"/>
    <property type="match status" value="1"/>
</dbReference>
<dbReference type="GO" id="GO:0008998">
    <property type="term" value="F:ribonucleoside-triphosphate reductase (thioredoxin) activity"/>
    <property type="evidence" value="ECO:0007669"/>
    <property type="project" value="InterPro"/>
</dbReference>
<dbReference type="Pfam" id="PF13597">
    <property type="entry name" value="NRDD"/>
    <property type="match status" value="1"/>
</dbReference>
<dbReference type="SUPFAM" id="SSF51998">
    <property type="entry name" value="PFL-like glycyl radical enzymes"/>
    <property type="match status" value="1"/>
</dbReference>
<accession>A0A8S5QM80</accession>
<dbReference type="InterPro" id="IPR012833">
    <property type="entry name" value="NrdD"/>
</dbReference>
<dbReference type="Gene3D" id="3.20.70.20">
    <property type="match status" value="1"/>
</dbReference>
<sequence length="199" mass="23156">MIEKELRELYPEFDAKQYSKDLNHHIIYKHDESSFAGAIAPYCCSITMYPFLNDGIKNIGGLSAYPKNIDSFCGMYINLIFATSAQFAGAVATSEFLLYFDYFAKKEWGDTYYINPDQLITSNLVQRNKTIRRQIHQYFQQVVYSINQPAAARGMQAAFVNFSYFDKPFFDGMFGNFVFPDNTKPTWESLNWLQKEFMQ</sequence>